<accession>A0A151XFM4</accession>
<keyword evidence="2" id="KW-1185">Reference proteome</keyword>
<dbReference type="AlphaFoldDB" id="A0A151XFM4"/>
<organism evidence="1 2">
    <name type="scientific">Mycetomoellerius zeteki</name>
    <dbReference type="NCBI Taxonomy" id="64791"/>
    <lineage>
        <taxon>Eukaryota</taxon>
        <taxon>Metazoa</taxon>
        <taxon>Ecdysozoa</taxon>
        <taxon>Arthropoda</taxon>
        <taxon>Hexapoda</taxon>
        <taxon>Insecta</taxon>
        <taxon>Pterygota</taxon>
        <taxon>Neoptera</taxon>
        <taxon>Endopterygota</taxon>
        <taxon>Hymenoptera</taxon>
        <taxon>Apocrita</taxon>
        <taxon>Aculeata</taxon>
        <taxon>Formicoidea</taxon>
        <taxon>Formicidae</taxon>
        <taxon>Myrmicinae</taxon>
        <taxon>Mycetomoellerius</taxon>
    </lineage>
</organism>
<evidence type="ECO:0000313" key="2">
    <source>
        <dbReference type="Proteomes" id="UP000075809"/>
    </source>
</evidence>
<sequence>MQAAQLNTREEFLTWEQRCNEFIELLEEQSRFKRPRLSISKQSLIARIARLENLKDSVHERFVQVGAGYQFLEDASKIVLECMRDVMNIKINTVFNGEFVSGDKRANKTVSTRNFELFQTFDLKEWYVSSNLS</sequence>
<dbReference type="Proteomes" id="UP000075809">
    <property type="component" value="Unassembled WGS sequence"/>
</dbReference>
<proteinExistence type="predicted"/>
<name>A0A151XFM4_9HYME</name>
<evidence type="ECO:0000313" key="1">
    <source>
        <dbReference type="EMBL" id="KYQ59131.1"/>
    </source>
</evidence>
<gene>
    <name evidence="1" type="ORF">ALC60_01859</name>
</gene>
<protein>
    <submittedName>
        <fullName evidence="1">Uncharacterized protein</fullName>
    </submittedName>
</protein>
<reference evidence="1 2" key="1">
    <citation type="submission" date="2015-09" db="EMBL/GenBank/DDBJ databases">
        <title>Trachymyrmex zeteki WGS genome.</title>
        <authorList>
            <person name="Nygaard S."/>
            <person name="Hu H."/>
            <person name="Boomsma J."/>
            <person name="Zhang G."/>
        </authorList>
    </citation>
    <scope>NUCLEOTIDE SEQUENCE [LARGE SCALE GENOMIC DNA]</scope>
    <source>
        <strain evidence="1">Tzet28-1</strain>
        <tissue evidence="1">Whole body</tissue>
    </source>
</reference>
<dbReference type="EMBL" id="KQ982189">
    <property type="protein sequence ID" value="KYQ59131.1"/>
    <property type="molecule type" value="Genomic_DNA"/>
</dbReference>